<accession>A0A835IF68</accession>
<dbReference type="Proteomes" id="UP000631114">
    <property type="component" value="Unassembled WGS sequence"/>
</dbReference>
<proteinExistence type="predicted"/>
<keyword evidence="1" id="KW-0472">Membrane</keyword>
<keyword evidence="1" id="KW-1133">Transmembrane helix</keyword>
<feature type="transmembrane region" description="Helical" evidence="1">
    <location>
        <begin position="99"/>
        <end position="124"/>
    </location>
</feature>
<dbReference type="EMBL" id="JADFTS010000003">
    <property type="protein sequence ID" value="KAF9615453.1"/>
    <property type="molecule type" value="Genomic_DNA"/>
</dbReference>
<keyword evidence="1" id="KW-0812">Transmembrane</keyword>
<feature type="transmembrane region" description="Helical" evidence="1">
    <location>
        <begin position="161"/>
        <end position="183"/>
    </location>
</feature>
<dbReference type="AlphaFoldDB" id="A0A835IF68"/>
<evidence type="ECO:0000313" key="2">
    <source>
        <dbReference type="EMBL" id="KAF9615453.1"/>
    </source>
</evidence>
<name>A0A835IF68_9MAGN</name>
<feature type="transmembrane region" description="Helical" evidence="1">
    <location>
        <begin position="136"/>
        <end position="155"/>
    </location>
</feature>
<comment type="caution">
    <text evidence="2">The sequence shown here is derived from an EMBL/GenBank/DDBJ whole genome shotgun (WGS) entry which is preliminary data.</text>
</comment>
<protein>
    <submittedName>
        <fullName evidence="2">Uncharacterized protein</fullName>
    </submittedName>
</protein>
<sequence length="226" mass="24652">MMSSGYKPYLNAEFEALIERIHPPSVSIDNETCKDCTLVKSTNEIEIVLGEVVIESEIFYGWLISQCRHGILFGDGSVLTDLDLIISKSYICSMVDGSWMIFILTVLFCAVCWVACVLGAAACCCRCRCCHGPAGACFFFGCSLPRLVFFFLLGVGRLACLGAAMDLLVLAAVGMAVFVFLAAEYATPQNSLNQAPYVTQGLAYREYAWKHGASDGKPKPIVCYEV</sequence>
<reference evidence="2 3" key="1">
    <citation type="submission" date="2020-10" db="EMBL/GenBank/DDBJ databases">
        <title>The Coptis chinensis genome and diversification of protoberbering-type alkaloids.</title>
        <authorList>
            <person name="Wang B."/>
            <person name="Shu S."/>
            <person name="Song C."/>
            <person name="Liu Y."/>
        </authorList>
    </citation>
    <scope>NUCLEOTIDE SEQUENCE [LARGE SCALE GENOMIC DNA]</scope>
    <source>
        <strain evidence="2">HL-2020</strain>
        <tissue evidence="2">Leaf</tissue>
    </source>
</reference>
<evidence type="ECO:0000256" key="1">
    <source>
        <dbReference type="SAM" id="Phobius"/>
    </source>
</evidence>
<gene>
    <name evidence="2" type="ORF">IFM89_023559</name>
</gene>
<organism evidence="2 3">
    <name type="scientific">Coptis chinensis</name>
    <dbReference type="NCBI Taxonomy" id="261450"/>
    <lineage>
        <taxon>Eukaryota</taxon>
        <taxon>Viridiplantae</taxon>
        <taxon>Streptophyta</taxon>
        <taxon>Embryophyta</taxon>
        <taxon>Tracheophyta</taxon>
        <taxon>Spermatophyta</taxon>
        <taxon>Magnoliopsida</taxon>
        <taxon>Ranunculales</taxon>
        <taxon>Ranunculaceae</taxon>
        <taxon>Coptidoideae</taxon>
        <taxon>Coptis</taxon>
    </lineage>
</organism>
<keyword evidence="3" id="KW-1185">Reference proteome</keyword>
<evidence type="ECO:0000313" key="3">
    <source>
        <dbReference type="Proteomes" id="UP000631114"/>
    </source>
</evidence>